<accession>A0A6B0S2Q0</accession>
<name>A0A6B0S2Q0_9CETA</name>
<reference evidence="1" key="1">
    <citation type="submission" date="2019-10" db="EMBL/GenBank/DDBJ databases">
        <title>The sequence and de novo assembly of the wild yak genome.</title>
        <authorList>
            <person name="Liu Y."/>
        </authorList>
    </citation>
    <scope>NUCLEOTIDE SEQUENCE [LARGE SCALE GENOMIC DNA]</scope>
    <source>
        <strain evidence="1">WY2019</strain>
    </source>
</reference>
<dbReference type="EMBL" id="VBQZ03000173">
    <property type="protein sequence ID" value="MXQ96739.1"/>
    <property type="molecule type" value="Genomic_DNA"/>
</dbReference>
<organism evidence="1 2">
    <name type="scientific">Bos mutus</name>
    <name type="common">wild yak</name>
    <dbReference type="NCBI Taxonomy" id="72004"/>
    <lineage>
        <taxon>Eukaryota</taxon>
        <taxon>Metazoa</taxon>
        <taxon>Chordata</taxon>
        <taxon>Craniata</taxon>
        <taxon>Vertebrata</taxon>
        <taxon>Euteleostomi</taxon>
        <taxon>Mammalia</taxon>
        <taxon>Eutheria</taxon>
        <taxon>Laurasiatheria</taxon>
        <taxon>Artiodactyla</taxon>
        <taxon>Ruminantia</taxon>
        <taxon>Pecora</taxon>
        <taxon>Bovidae</taxon>
        <taxon>Bovinae</taxon>
        <taxon>Bos</taxon>
    </lineage>
</organism>
<protein>
    <submittedName>
        <fullName evidence="1">Uncharacterized protein</fullName>
    </submittedName>
</protein>
<evidence type="ECO:0000313" key="2">
    <source>
        <dbReference type="Proteomes" id="UP000322234"/>
    </source>
</evidence>
<proteinExistence type="predicted"/>
<comment type="caution">
    <text evidence="1">The sequence shown here is derived from an EMBL/GenBank/DDBJ whole genome shotgun (WGS) entry which is preliminary data.</text>
</comment>
<dbReference type="AlphaFoldDB" id="A0A6B0S2Q0"/>
<dbReference type="Proteomes" id="UP000322234">
    <property type="component" value="Unassembled WGS sequence"/>
</dbReference>
<gene>
    <name evidence="1" type="ORF">E5288_WYG020479</name>
</gene>
<evidence type="ECO:0000313" key="1">
    <source>
        <dbReference type="EMBL" id="MXQ96739.1"/>
    </source>
</evidence>
<keyword evidence="2" id="KW-1185">Reference proteome</keyword>
<sequence>MDPDMDEGRVKVMNTATQAPSHVTSFLNDSTEDELCSDSRGLRSQAEVRVLGNGQREEIRGCGCARMLPSNFPKPLIKFLFMWLDAMLLQELLSCSISEACEWLLNVLVPLPTPARHRGGELPVVRQRGRGSNPAGSCTIFIGESPLPAFSERWQKEDAGNLAQCFSWPE</sequence>